<name>A0A011M6S2_9PROT</name>
<evidence type="ECO:0000313" key="2">
    <source>
        <dbReference type="Proteomes" id="UP000020218"/>
    </source>
</evidence>
<gene>
    <name evidence="1" type="ORF">AW08_03247</name>
</gene>
<organism evidence="1 2">
    <name type="scientific">Candidatus Accumulibacter adjunctus</name>
    <dbReference type="NCBI Taxonomy" id="1454001"/>
    <lineage>
        <taxon>Bacteria</taxon>
        <taxon>Pseudomonadati</taxon>
        <taxon>Pseudomonadota</taxon>
        <taxon>Betaproteobacteria</taxon>
        <taxon>Candidatus Accumulibacter</taxon>
    </lineage>
</organism>
<accession>A0A011M6S2</accession>
<protein>
    <submittedName>
        <fullName evidence="1">Uncharacterized protein</fullName>
    </submittedName>
</protein>
<dbReference type="Proteomes" id="UP000020218">
    <property type="component" value="Unassembled WGS sequence"/>
</dbReference>
<comment type="caution">
    <text evidence="1">The sequence shown here is derived from an EMBL/GenBank/DDBJ whole genome shotgun (WGS) entry which is preliminary data.</text>
</comment>
<keyword evidence="2" id="KW-1185">Reference proteome</keyword>
<reference evidence="1" key="1">
    <citation type="submission" date="2014-02" db="EMBL/GenBank/DDBJ databases">
        <title>Expanding our view of genomic diversity in Candidatus Accumulibacter clades.</title>
        <authorList>
            <person name="Skennerton C.T."/>
            <person name="Barr J.J."/>
            <person name="Slater F.R."/>
            <person name="Bond P.L."/>
            <person name="Tyson G.W."/>
        </authorList>
    </citation>
    <scope>NUCLEOTIDE SEQUENCE [LARGE SCALE GENOMIC DNA]</scope>
</reference>
<evidence type="ECO:0000313" key="1">
    <source>
        <dbReference type="EMBL" id="EXI65328.1"/>
    </source>
</evidence>
<dbReference type="AlphaFoldDB" id="A0A011M6S2"/>
<sequence length="405" mass="44530">MILLALALQPGLANVFLDLIQLADQRQRLGGGFRLGGLRLEEAAAGMRPALGMSDPGLRRVVGIGVVAIRQQHRPLGRRQPQRRLDVLDLAALEEGKTDLVAFPMDWPEIASLQLPGHALSGLDRRFIHCLDPGLANRRPLRLVDRLEQGRPLLGDRRQPRPAEGEARVGKALVLAIQRQVVGELVDQQAGNEAHVRPAAVDDVARRRRADERFAGLELHHRPAILDHDVTPGALCETVAFLVADDLVVFGREALGCRCGQFDDLDRHLGLVEERHGIAVIRALGRRFAGVRGNQPAWGFRQRRLSQPLAQTHLAVRTDLDAAFALLAEELALEPVELLFEGDDFAVQGVVQVEDLLRGQARGFFESQNALDCRRLHAGIIPRQEVSSPCFNVILSAMSGVSGRR</sequence>
<proteinExistence type="predicted"/>
<dbReference type="EMBL" id="JFAX01000024">
    <property type="protein sequence ID" value="EXI65328.1"/>
    <property type="molecule type" value="Genomic_DNA"/>
</dbReference>